<evidence type="ECO:0000313" key="3">
    <source>
        <dbReference type="EMBL" id="NJB67820.1"/>
    </source>
</evidence>
<dbReference type="RefSeq" id="WP_167940840.1">
    <property type="nucleotide sequence ID" value="NZ_JAATJA010000001.1"/>
</dbReference>
<protein>
    <submittedName>
        <fullName evidence="3">Tetratricopeptide (TPR) repeat protein</fullName>
    </submittedName>
</protein>
<dbReference type="InterPro" id="IPR019734">
    <property type="entry name" value="TPR_rpt"/>
</dbReference>
<keyword evidence="2" id="KW-0802">TPR repeat</keyword>
<dbReference type="SUPFAM" id="SSF48452">
    <property type="entry name" value="TPR-like"/>
    <property type="match status" value="1"/>
</dbReference>
<dbReference type="InterPro" id="IPR011990">
    <property type="entry name" value="TPR-like_helical_dom_sf"/>
</dbReference>
<proteinExistence type="predicted"/>
<name>A0A846QL91_9BACT</name>
<dbReference type="Proteomes" id="UP000580856">
    <property type="component" value="Unassembled WGS sequence"/>
</dbReference>
<dbReference type="PANTHER" id="PTHR45586">
    <property type="entry name" value="TPR REPEAT-CONTAINING PROTEIN PA4667"/>
    <property type="match status" value="1"/>
</dbReference>
<evidence type="ECO:0000256" key="2">
    <source>
        <dbReference type="ARBA" id="ARBA00022803"/>
    </source>
</evidence>
<accession>A0A846QL91</accession>
<keyword evidence="4" id="KW-1185">Reference proteome</keyword>
<evidence type="ECO:0000313" key="4">
    <source>
        <dbReference type="Proteomes" id="UP000580856"/>
    </source>
</evidence>
<organism evidence="3 4">
    <name type="scientific">Desulfobaculum xiamenense</name>
    <dbReference type="NCBI Taxonomy" id="995050"/>
    <lineage>
        <taxon>Bacteria</taxon>
        <taxon>Pseudomonadati</taxon>
        <taxon>Thermodesulfobacteriota</taxon>
        <taxon>Desulfovibrionia</taxon>
        <taxon>Desulfovibrionales</taxon>
        <taxon>Desulfovibrionaceae</taxon>
        <taxon>Desulfobaculum</taxon>
    </lineage>
</organism>
<dbReference type="SMART" id="SM00028">
    <property type="entry name" value="TPR"/>
    <property type="match status" value="3"/>
</dbReference>
<dbReference type="InterPro" id="IPR051012">
    <property type="entry name" value="CellSynth/LPSAsmb/PSIAsmb"/>
</dbReference>
<evidence type="ECO:0000256" key="1">
    <source>
        <dbReference type="ARBA" id="ARBA00022737"/>
    </source>
</evidence>
<gene>
    <name evidence="3" type="ORF">GGQ74_001460</name>
</gene>
<dbReference type="EMBL" id="JAATJA010000001">
    <property type="protein sequence ID" value="NJB67820.1"/>
    <property type="molecule type" value="Genomic_DNA"/>
</dbReference>
<dbReference type="PANTHER" id="PTHR45586:SF1">
    <property type="entry name" value="LIPOPOLYSACCHARIDE ASSEMBLY PROTEIN B"/>
    <property type="match status" value="1"/>
</dbReference>
<dbReference type="AlphaFoldDB" id="A0A846QL91"/>
<sequence length="265" mass="29950">MTAPPITPPALDHLPCPFAGVFSEEVSATVGFGATKRRTVTKKLWFVERTENGDTTMRPVNKNLVPTGNAVPTTPEDVLRDFVPEPDMFMSQVAPRMRELEQTVDVADDHREKGELYSAEFQYVQALEVDEDHIRANFGIGLTYLEQGELDKSRSTLEKIVSLDAAFTEAHKHLFNEFGIRLRRNGMFRECIAYYTRAMELGENDDHLLFNVARAHYEAQDIDKAMIAIEECLRLNPALGEARLLRKALLRLRPDKDSSIVISGI</sequence>
<keyword evidence="1" id="KW-0677">Repeat</keyword>
<dbReference type="Gene3D" id="1.25.40.10">
    <property type="entry name" value="Tetratricopeptide repeat domain"/>
    <property type="match status" value="2"/>
</dbReference>
<comment type="caution">
    <text evidence="3">The sequence shown here is derived from an EMBL/GenBank/DDBJ whole genome shotgun (WGS) entry which is preliminary data.</text>
</comment>
<dbReference type="Pfam" id="PF13181">
    <property type="entry name" value="TPR_8"/>
    <property type="match status" value="2"/>
</dbReference>
<reference evidence="3 4" key="1">
    <citation type="submission" date="2020-03" db="EMBL/GenBank/DDBJ databases">
        <title>Genomic Encyclopedia of Type Strains, Phase IV (KMG-IV): sequencing the most valuable type-strain genomes for metagenomic binning, comparative biology and taxonomic classification.</title>
        <authorList>
            <person name="Goeker M."/>
        </authorList>
    </citation>
    <scope>NUCLEOTIDE SEQUENCE [LARGE SCALE GENOMIC DNA]</scope>
    <source>
        <strain evidence="3 4">DSM 24233</strain>
    </source>
</reference>